<feature type="transmembrane region" description="Helical" evidence="2">
    <location>
        <begin position="15"/>
        <end position="39"/>
    </location>
</feature>
<feature type="transmembrane region" description="Helical" evidence="2">
    <location>
        <begin position="102"/>
        <end position="121"/>
    </location>
</feature>
<dbReference type="Pfam" id="PF10002">
    <property type="entry name" value="DUF2243"/>
    <property type="match status" value="1"/>
</dbReference>
<dbReference type="KEGG" id="aaa:Acav_3470"/>
<gene>
    <name evidence="3" type="ordered locus">Acav_3470</name>
</gene>
<evidence type="ECO:0000256" key="1">
    <source>
        <dbReference type="SAM" id="MobiDB-lite"/>
    </source>
</evidence>
<dbReference type="InterPro" id="IPR018719">
    <property type="entry name" value="DUF2243_membrane"/>
</dbReference>
<proteinExistence type="predicted"/>
<organism evidence="3 4">
    <name type="scientific">Paracidovorax avenae (strain ATCC 19860 / DSM 7227 / CCUG 15838 / JCM 20985 / LMG 2117 / NCPPB 1011)</name>
    <name type="common">Acidovorax avenae</name>
    <dbReference type="NCBI Taxonomy" id="643561"/>
    <lineage>
        <taxon>Bacteria</taxon>
        <taxon>Pseudomonadati</taxon>
        <taxon>Pseudomonadota</taxon>
        <taxon>Betaproteobacteria</taxon>
        <taxon>Burkholderiales</taxon>
        <taxon>Comamonadaceae</taxon>
        <taxon>Paracidovorax</taxon>
    </lineage>
</organism>
<sequence length="295" mass="31614">MREDTLPPGRSLRPLAWAGGCIGFSLGGFFDGILLHQVLQWHHLLSRVRSPVLEDIRAQILADGLFHALMYVIAAVGLWRLWKARDLLVASGADRRLAGSALLGFGLWHLLDAVLSHWLLGLHRVRDASEIPLAWDVGWLAVFGLVPLCIGWRLLKDLSGGHGSGPGGEGRRLMPENGSVAQPAVRGSGPGGARRWLGAVLLVGGAALASLWPQGDRGGDVMVLFRPGISAADAMGRLAAADARVVWADRSGALWAVRVDDPAQAGRLYRQGAWLVSDSRLRWGCFSWMGAGPSA</sequence>
<accession>F0QBL2</accession>
<keyword evidence="2" id="KW-1133">Transmembrane helix</keyword>
<dbReference type="RefSeq" id="WP_013595857.1">
    <property type="nucleotide sequence ID" value="NC_015138.1"/>
</dbReference>
<evidence type="ECO:0008006" key="5">
    <source>
        <dbReference type="Google" id="ProtNLM"/>
    </source>
</evidence>
<dbReference type="GeneID" id="34237152"/>
<dbReference type="OrthoDB" id="8812328at2"/>
<feature type="transmembrane region" description="Helical" evidence="2">
    <location>
        <begin position="133"/>
        <end position="155"/>
    </location>
</feature>
<keyword evidence="4" id="KW-1185">Reference proteome</keyword>
<feature type="transmembrane region" description="Helical" evidence="2">
    <location>
        <begin position="60"/>
        <end position="82"/>
    </location>
</feature>
<feature type="region of interest" description="Disordered" evidence="1">
    <location>
        <begin position="165"/>
        <end position="187"/>
    </location>
</feature>
<name>F0QBL2_PARA1</name>
<dbReference type="Proteomes" id="UP000002482">
    <property type="component" value="Chromosome"/>
</dbReference>
<keyword evidence="2" id="KW-0472">Membrane</keyword>
<evidence type="ECO:0000256" key="2">
    <source>
        <dbReference type="SAM" id="Phobius"/>
    </source>
</evidence>
<keyword evidence="2" id="KW-0812">Transmembrane</keyword>
<evidence type="ECO:0000313" key="4">
    <source>
        <dbReference type="Proteomes" id="UP000002482"/>
    </source>
</evidence>
<evidence type="ECO:0000313" key="3">
    <source>
        <dbReference type="EMBL" id="ADX47371.1"/>
    </source>
</evidence>
<reference evidence="3" key="1">
    <citation type="submission" date="2011-02" db="EMBL/GenBank/DDBJ databases">
        <title>Complete sequence of Acidovorax avenae subsp. avenae ATCC 19860.</title>
        <authorList>
            <consortium name="US DOE Joint Genome Institute"/>
            <person name="Lucas S."/>
            <person name="Copeland A."/>
            <person name="Lapidus A."/>
            <person name="Cheng J.-F."/>
            <person name="Goodwin L."/>
            <person name="Pitluck S."/>
            <person name="Chertkov O."/>
            <person name="Held B."/>
            <person name="Detter J.C."/>
            <person name="Han C."/>
            <person name="Tapia R."/>
            <person name="Land M."/>
            <person name="Hauser L."/>
            <person name="Kyrpides N."/>
            <person name="Ivanova N."/>
            <person name="Ovchinnikova G."/>
            <person name="Pagani I."/>
            <person name="Gordon S."/>
            <person name="Woyke T."/>
        </authorList>
    </citation>
    <scope>NUCLEOTIDE SEQUENCE</scope>
    <source>
        <strain evidence="3">ATCC 19860</strain>
    </source>
</reference>
<dbReference type="HOGENOM" id="CLU_091966_0_0_4"/>
<dbReference type="AlphaFoldDB" id="F0QBL2"/>
<protein>
    <recommendedName>
        <fullName evidence="5">DUF2243 domain-containing protein</fullName>
    </recommendedName>
</protein>
<dbReference type="EMBL" id="CP002521">
    <property type="protein sequence ID" value="ADX47371.1"/>
    <property type="molecule type" value="Genomic_DNA"/>
</dbReference>